<sequence>MNNDEVMEKYGISKKRGIGLMLQMLLMIAALILTIVGIINNTNLHRAIIYIGQAVACILIIVFGVFRFKDRDRKFLRIVLNSYALLEALRAALLNTDGVNPWVGALAKFLLAVLACNCVLVAERMDKGSSEKISLGMVILEIILYLVFLVGFPGVMLGHLNRFLPLVGILIAGSIALLQKSKNSQLGKDDL</sequence>
<dbReference type="OrthoDB" id="2005060at2"/>
<organism evidence="2 3">
    <name type="scientific">Pseudobutyrivibrio xylanivorans</name>
    <dbReference type="NCBI Taxonomy" id="185007"/>
    <lineage>
        <taxon>Bacteria</taxon>
        <taxon>Bacillati</taxon>
        <taxon>Bacillota</taxon>
        <taxon>Clostridia</taxon>
        <taxon>Lachnospirales</taxon>
        <taxon>Lachnospiraceae</taxon>
        <taxon>Pseudobutyrivibrio</taxon>
    </lineage>
</organism>
<evidence type="ECO:0008006" key="4">
    <source>
        <dbReference type="Google" id="ProtNLM"/>
    </source>
</evidence>
<dbReference type="RefSeq" id="WP_151626041.1">
    <property type="nucleotide sequence ID" value="NZ_CP043030.1"/>
</dbReference>
<keyword evidence="1" id="KW-1133">Transmembrane helix</keyword>
<feature type="transmembrane region" description="Helical" evidence="1">
    <location>
        <begin position="102"/>
        <end position="122"/>
    </location>
</feature>
<feature type="transmembrane region" description="Helical" evidence="1">
    <location>
        <begin position="20"/>
        <end position="41"/>
    </location>
</feature>
<feature type="transmembrane region" description="Helical" evidence="1">
    <location>
        <begin position="162"/>
        <end position="178"/>
    </location>
</feature>
<proteinExistence type="predicted"/>
<keyword evidence="1" id="KW-0812">Transmembrane</keyword>
<feature type="transmembrane region" description="Helical" evidence="1">
    <location>
        <begin position="47"/>
        <end position="66"/>
    </location>
</feature>
<feature type="transmembrane region" description="Helical" evidence="1">
    <location>
        <begin position="134"/>
        <end position="156"/>
    </location>
</feature>
<reference evidence="3" key="1">
    <citation type="submission" date="2019-08" db="EMBL/GenBank/DDBJ databases">
        <title>Complete Genome Sequence of the Polysaccharide-Degrading Rumen Bacterium Pseudobutyrivibrio xylanivorans MA3014.</title>
        <authorList>
            <person name="Palevich N."/>
            <person name="Maclean P.H."/>
            <person name="Kelly W.J."/>
            <person name="Leahy S.C."/>
            <person name="Rakonjac J."/>
            <person name="Attwood G.T."/>
        </authorList>
    </citation>
    <scope>NUCLEOTIDE SEQUENCE [LARGE SCALE GENOMIC DNA]</scope>
    <source>
        <strain evidence="3">MA3014</strain>
    </source>
</reference>
<dbReference type="Proteomes" id="UP000327030">
    <property type="component" value="Chromosome PxyII"/>
</dbReference>
<name>A0A5P6VW62_PSEXY</name>
<evidence type="ECO:0000313" key="3">
    <source>
        <dbReference type="Proteomes" id="UP000327030"/>
    </source>
</evidence>
<protein>
    <recommendedName>
        <fullName evidence="4">DUF308 domain-containing protein</fullName>
    </recommendedName>
</protein>
<evidence type="ECO:0000313" key="2">
    <source>
        <dbReference type="EMBL" id="QFJ56384.1"/>
    </source>
</evidence>
<keyword evidence="1" id="KW-0472">Membrane</keyword>
<gene>
    <name evidence="2" type="ORF">FXF36_15835</name>
</gene>
<dbReference type="AlphaFoldDB" id="A0A5P6VW62"/>
<accession>A0A5P6VW62</accession>
<dbReference type="EMBL" id="CP043030">
    <property type="protein sequence ID" value="QFJ56384.1"/>
    <property type="molecule type" value="Genomic_DNA"/>
</dbReference>
<evidence type="ECO:0000256" key="1">
    <source>
        <dbReference type="SAM" id="Phobius"/>
    </source>
</evidence>
<dbReference type="KEGG" id="pxv:FXF36_15835"/>
<feature type="transmembrane region" description="Helical" evidence="1">
    <location>
        <begin position="78"/>
        <end position="96"/>
    </location>
</feature>